<sequence>MKILDVGCGKQRIPGAIGIDINPDTGADIVHDLNTFPYPFHDYEFDEVYCDSILEHLENFFQVMEELHRVTVAGGIIRVKVPHYTSFDAYTDPTHRHFF</sequence>
<dbReference type="GO" id="GO:0032259">
    <property type="term" value="P:methylation"/>
    <property type="evidence" value="ECO:0007669"/>
    <property type="project" value="UniProtKB-KW"/>
</dbReference>
<protein>
    <submittedName>
        <fullName evidence="2">SAM-dependent methyltransferase</fullName>
    </submittedName>
</protein>
<proteinExistence type="predicted"/>
<dbReference type="SUPFAM" id="SSF53335">
    <property type="entry name" value="S-adenosyl-L-methionine-dependent methyltransferases"/>
    <property type="match status" value="1"/>
</dbReference>
<dbReference type="AlphaFoldDB" id="A0A2G6KHV0"/>
<organism evidence="2 3">
    <name type="scientific">candidate division KSB3 bacterium</name>
    <dbReference type="NCBI Taxonomy" id="2044937"/>
    <lineage>
        <taxon>Bacteria</taxon>
        <taxon>candidate division KSB3</taxon>
    </lineage>
</organism>
<dbReference type="Pfam" id="PF08241">
    <property type="entry name" value="Methyltransf_11"/>
    <property type="match status" value="1"/>
</dbReference>
<dbReference type="GO" id="GO:0008757">
    <property type="term" value="F:S-adenosylmethionine-dependent methyltransferase activity"/>
    <property type="evidence" value="ECO:0007669"/>
    <property type="project" value="InterPro"/>
</dbReference>
<dbReference type="EMBL" id="PDSK01000050">
    <property type="protein sequence ID" value="PIE35258.1"/>
    <property type="molecule type" value="Genomic_DNA"/>
</dbReference>
<keyword evidence="2" id="KW-0489">Methyltransferase</keyword>
<dbReference type="CDD" id="cd02440">
    <property type="entry name" value="AdoMet_MTases"/>
    <property type="match status" value="1"/>
</dbReference>
<comment type="caution">
    <text evidence="2">The sequence shown here is derived from an EMBL/GenBank/DDBJ whole genome shotgun (WGS) entry which is preliminary data.</text>
</comment>
<evidence type="ECO:0000313" key="3">
    <source>
        <dbReference type="Proteomes" id="UP000230821"/>
    </source>
</evidence>
<dbReference type="InterPro" id="IPR013216">
    <property type="entry name" value="Methyltransf_11"/>
</dbReference>
<evidence type="ECO:0000313" key="2">
    <source>
        <dbReference type="EMBL" id="PIE35258.1"/>
    </source>
</evidence>
<evidence type="ECO:0000259" key="1">
    <source>
        <dbReference type="Pfam" id="PF08241"/>
    </source>
</evidence>
<name>A0A2G6KHV0_9BACT</name>
<reference evidence="2 3" key="1">
    <citation type="submission" date="2017-10" db="EMBL/GenBank/DDBJ databases">
        <title>Novel microbial diversity and functional potential in the marine mammal oral microbiome.</title>
        <authorList>
            <person name="Dudek N.K."/>
            <person name="Sun C.L."/>
            <person name="Burstein D."/>
            <person name="Kantor R.S."/>
            <person name="Aliaga Goltsman D.S."/>
            <person name="Bik E.M."/>
            <person name="Thomas B.C."/>
            <person name="Banfield J.F."/>
            <person name="Relman D.A."/>
        </authorList>
    </citation>
    <scope>NUCLEOTIDE SEQUENCE [LARGE SCALE GENOMIC DNA]</scope>
    <source>
        <strain evidence="2">DOLJORAL78_47_16</strain>
    </source>
</reference>
<feature type="domain" description="Methyltransferase type 11" evidence="1">
    <location>
        <begin position="34"/>
        <end position="77"/>
    </location>
</feature>
<accession>A0A2G6KHV0</accession>
<dbReference type="InterPro" id="IPR029063">
    <property type="entry name" value="SAM-dependent_MTases_sf"/>
</dbReference>
<dbReference type="Gene3D" id="3.40.50.150">
    <property type="entry name" value="Vaccinia Virus protein VP39"/>
    <property type="match status" value="1"/>
</dbReference>
<dbReference type="Proteomes" id="UP000230821">
    <property type="component" value="Unassembled WGS sequence"/>
</dbReference>
<keyword evidence="2" id="KW-0808">Transferase</keyword>
<feature type="non-terminal residue" evidence="2">
    <location>
        <position position="99"/>
    </location>
</feature>
<gene>
    <name evidence="2" type="ORF">CSA56_05060</name>
</gene>